<reference evidence="9" key="1">
    <citation type="submission" date="2020-05" db="EMBL/GenBank/DDBJ databases">
        <title>Frigoriglobus tundricola gen. nov., sp. nov., a psychrotolerant cellulolytic planctomycete of the family Gemmataceae with two divergent copies of 16S rRNA gene.</title>
        <authorList>
            <person name="Kulichevskaya I.S."/>
            <person name="Ivanova A.A."/>
            <person name="Naumoff D.G."/>
            <person name="Beletsky A.V."/>
            <person name="Rijpstra W.I.C."/>
            <person name="Sinninghe Damste J.S."/>
            <person name="Mardanov A.V."/>
            <person name="Ravin N.V."/>
            <person name="Dedysh S.N."/>
        </authorList>
    </citation>
    <scope>NUCLEOTIDE SEQUENCE [LARGE SCALE GENOMIC DNA]</scope>
    <source>
        <strain evidence="9">PL17</strain>
    </source>
</reference>
<evidence type="ECO:0000256" key="4">
    <source>
        <dbReference type="ARBA" id="ARBA00022692"/>
    </source>
</evidence>
<dbReference type="RefSeq" id="WP_171471842.1">
    <property type="nucleotide sequence ID" value="NZ_CP053452.2"/>
</dbReference>
<dbReference type="NCBIfam" id="TIGR00427">
    <property type="entry name" value="NAAT family transporter"/>
    <property type="match status" value="1"/>
</dbReference>
<feature type="transmembrane region" description="Helical" evidence="7">
    <location>
        <begin position="6"/>
        <end position="28"/>
    </location>
</feature>
<evidence type="ECO:0000256" key="6">
    <source>
        <dbReference type="ARBA" id="ARBA00023136"/>
    </source>
</evidence>
<proteinExistence type="inferred from homology"/>
<keyword evidence="4 7" id="KW-0812">Transmembrane</keyword>
<dbReference type="PANTHER" id="PTHR33508:SF1">
    <property type="entry name" value="UPF0056 MEMBRANE PROTEIN YHCE"/>
    <property type="match status" value="1"/>
</dbReference>
<keyword evidence="9" id="KW-1185">Reference proteome</keyword>
<dbReference type="InterPro" id="IPR002771">
    <property type="entry name" value="Multi_antbiot-R_MarC"/>
</dbReference>
<dbReference type="Proteomes" id="UP000503447">
    <property type="component" value="Chromosome"/>
</dbReference>
<keyword evidence="5 7" id="KW-1133">Transmembrane helix</keyword>
<feature type="transmembrane region" description="Helical" evidence="7">
    <location>
        <begin position="176"/>
        <end position="196"/>
    </location>
</feature>
<dbReference type="KEGG" id="ftj:FTUN_3770"/>
<feature type="transmembrane region" description="Helical" evidence="7">
    <location>
        <begin position="143"/>
        <end position="164"/>
    </location>
</feature>
<keyword evidence="3" id="KW-1003">Cell membrane</keyword>
<feature type="transmembrane region" description="Helical" evidence="7">
    <location>
        <begin position="116"/>
        <end position="137"/>
    </location>
</feature>
<feature type="transmembrane region" description="Helical" evidence="7">
    <location>
        <begin position="40"/>
        <end position="62"/>
    </location>
</feature>
<gene>
    <name evidence="8" type="ORF">FTUN_3770</name>
</gene>
<protein>
    <recommendedName>
        <fullName evidence="7">UPF0056 membrane protein</fullName>
    </recommendedName>
</protein>
<evidence type="ECO:0000256" key="7">
    <source>
        <dbReference type="RuleBase" id="RU362048"/>
    </source>
</evidence>
<feature type="transmembrane region" description="Helical" evidence="7">
    <location>
        <begin position="68"/>
        <end position="86"/>
    </location>
</feature>
<organism evidence="8 9">
    <name type="scientific">Frigoriglobus tundricola</name>
    <dbReference type="NCBI Taxonomy" id="2774151"/>
    <lineage>
        <taxon>Bacteria</taxon>
        <taxon>Pseudomonadati</taxon>
        <taxon>Planctomycetota</taxon>
        <taxon>Planctomycetia</taxon>
        <taxon>Gemmatales</taxon>
        <taxon>Gemmataceae</taxon>
        <taxon>Frigoriglobus</taxon>
    </lineage>
</organism>
<dbReference type="GO" id="GO:0005886">
    <property type="term" value="C:plasma membrane"/>
    <property type="evidence" value="ECO:0007669"/>
    <property type="project" value="UniProtKB-SubCell"/>
</dbReference>
<evidence type="ECO:0000313" key="8">
    <source>
        <dbReference type="EMBL" id="QJW96213.1"/>
    </source>
</evidence>
<evidence type="ECO:0000256" key="1">
    <source>
        <dbReference type="ARBA" id="ARBA00004651"/>
    </source>
</evidence>
<dbReference type="Pfam" id="PF01914">
    <property type="entry name" value="MarC"/>
    <property type="match status" value="1"/>
</dbReference>
<dbReference type="EMBL" id="CP053452">
    <property type="protein sequence ID" value="QJW96213.1"/>
    <property type="molecule type" value="Genomic_DNA"/>
</dbReference>
<dbReference type="PANTHER" id="PTHR33508">
    <property type="entry name" value="UPF0056 MEMBRANE PROTEIN YHCE"/>
    <property type="match status" value="1"/>
</dbReference>
<evidence type="ECO:0000256" key="5">
    <source>
        <dbReference type="ARBA" id="ARBA00022989"/>
    </source>
</evidence>
<accession>A0A6M5YSE1</accession>
<keyword evidence="6 7" id="KW-0472">Membrane</keyword>
<evidence type="ECO:0000256" key="2">
    <source>
        <dbReference type="ARBA" id="ARBA00009784"/>
    </source>
</evidence>
<comment type="subcellular location">
    <subcellularLocation>
        <location evidence="1 7">Cell membrane</location>
        <topology evidence="1 7">Multi-pass membrane protein</topology>
    </subcellularLocation>
</comment>
<sequence length="211" mass="21904">MLDFATTAFVSILFLVDPPGTVPAFMALTARYSPDRRRKIALVASVVAALTLMGFAAVGNVVFRGLGLTLPAFQIAGGVILFLAALDMIRAQQPTPQTDEDIKECEEADDVAITPLAIPMLAGPAALSTVAVLMSQAKDTAEAALVFLAIALTGAVCYVTLRLAGPIQRRLGKTGVHILGRILGLVLAGIGVQFILNGLKAAELIPKLAAG</sequence>
<evidence type="ECO:0000313" key="9">
    <source>
        <dbReference type="Proteomes" id="UP000503447"/>
    </source>
</evidence>
<dbReference type="AlphaFoldDB" id="A0A6M5YSE1"/>
<evidence type="ECO:0000256" key="3">
    <source>
        <dbReference type="ARBA" id="ARBA00022475"/>
    </source>
</evidence>
<comment type="similarity">
    <text evidence="2 7">Belongs to the UPF0056 (MarC) family.</text>
</comment>
<name>A0A6M5YSE1_9BACT</name>